<proteinExistence type="predicted"/>
<name>A0A399DSJ7_9DEIN</name>
<comment type="caution">
    <text evidence="2">The sequence shown here is derived from an EMBL/GenBank/DDBJ whole genome shotgun (WGS) entry which is preliminary data.</text>
</comment>
<evidence type="ECO:0000313" key="3">
    <source>
        <dbReference type="Proteomes" id="UP000266089"/>
    </source>
</evidence>
<dbReference type="EMBL" id="QWKX01000098">
    <property type="protein sequence ID" value="RIH74699.1"/>
    <property type="molecule type" value="Genomic_DNA"/>
</dbReference>
<reference evidence="2 3" key="1">
    <citation type="submission" date="2018-08" db="EMBL/GenBank/DDBJ databases">
        <title>Meiothermus cateniformans JCM 15151 genome sequencing project.</title>
        <authorList>
            <person name="Da Costa M.S."/>
            <person name="Albuquerque L."/>
            <person name="Raposo P."/>
            <person name="Froufe H.J.C."/>
            <person name="Barroso C.S."/>
            <person name="Egas C."/>
        </authorList>
    </citation>
    <scope>NUCLEOTIDE SEQUENCE [LARGE SCALE GENOMIC DNA]</scope>
    <source>
        <strain evidence="2 3">JCM 15151</strain>
    </source>
</reference>
<dbReference type="Pfam" id="PF17928">
    <property type="entry name" value="TetR_C_22"/>
    <property type="match status" value="1"/>
</dbReference>
<sequence>MQAADALFDLALKREREAAHRAMDELKRLLLGYLEPLDREAA</sequence>
<dbReference type="InterPro" id="IPR041674">
    <property type="entry name" value="TetR_C_22"/>
</dbReference>
<organism evidence="2 3">
    <name type="scientific">Meiothermus taiwanensis</name>
    <dbReference type="NCBI Taxonomy" id="172827"/>
    <lineage>
        <taxon>Bacteria</taxon>
        <taxon>Thermotogati</taxon>
        <taxon>Deinococcota</taxon>
        <taxon>Deinococci</taxon>
        <taxon>Thermales</taxon>
        <taxon>Thermaceae</taxon>
        <taxon>Meiothermus</taxon>
    </lineage>
</organism>
<dbReference type="Proteomes" id="UP000266089">
    <property type="component" value="Unassembled WGS sequence"/>
</dbReference>
<evidence type="ECO:0000313" key="2">
    <source>
        <dbReference type="EMBL" id="RIH74699.1"/>
    </source>
</evidence>
<dbReference type="AlphaFoldDB" id="A0A399DSJ7"/>
<evidence type="ECO:0000259" key="1">
    <source>
        <dbReference type="Pfam" id="PF17928"/>
    </source>
</evidence>
<gene>
    <name evidence="2" type="ORF">Mcate_02589</name>
</gene>
<accession>A0A399DSJ7</accession>
<feature type="domain" description="Tetracyclin repressor SCO1712-like C-terminal" evidence="1">
    <location>
        <begin position="1"/>
        <end position="36"/>
    </location>
</feature>
<protein>
    <recommendedName>
        <fullName evidence="1">Tetracyclin repressor SCO1712-like C-terminal domain-containing protein</fullName>
    </recommendedName>
</protein>